<evidence type="ECO:0000313" key="2">
    <source>
        <dbReference type="Proteomes" id="UP000290815"/>
    </source>
</evidence>
<dbReference type="InterPro" id="IPR058231">
    <property type="entry name" value="MG284-like_C"/>
</dbReference>
<dbReference type="RefSeq" id="WP_027333730.1">
    <property type="nucleotide sequence ID" value="NZ_LR215024.1"/>
</dbReference>
<dbReference type="KEGG" id="mgly:NCTC10194_00510"/>
<reference evidence="1 2" key="1">
    <citation type="submission" date="2019-01" db="EMBL/GenBank/DDBJ databases">
        <authorList>
            <consortium name="Pathogen Informatics"/>
        </authorList>
    </citation>
    <scope>NUCLEOTIDE SEQUENCE [LARGE SCALE GENOMIC DNA]</scope>
    <source>
        <strain evidence="1 2">NCTC10194</strain>
    </source>
</reference>
<dbReference type="AlphaFoldDB" id="A0A449AVN4"/>
<keyword evidence="2" id="KW-1185">Reference proteome</keyword>
<gene>
    <name evidence="1" type="ORF">NCTC10194_00510</name>
</gene>
<dbReference type="EMBL" id="LR215024">
    <property type="protein sequence ID" value="VEU70608.1"/>
    <property type="molecule type" value="Genomic_DNA"/>
</dbReference>
<dbReference type="Proteomes" id="UP000290815">
    <property type="component" value="Chromosome"/>
</dbReference>
<evidence type="ECO:0000313" key="1">
    <source>
        <dbReference type="EMBL" id="VEU70608.1"/>
    </source>
</evidence>
<dbReference type="NCBIfam" id="NF045770">
    <property type="entry name" value="MPN403_MG284_C"/>
    <property type="match status" value="1"/>
</dbReference>
<accession>A0A449AVN4</accession>
<sequence>MQNTIQDVKFQNEFYAQQCKMVKEIFVTNDWYKEILKYRLFQLKFTNNFEIDNEENQLEIERVEKQIQGEGTLIKLILSLMSPENAWLIEKCYLDPETKNGKGWYLDYFSKTTFYKRKKQAITEFLNFYFTHVHE</sequence>
<organism evidence="1 2">
    <name type="scientific">Mycoplasmopsis glycophila</name>
    <dbReference type="NCBI Taxonomy" id="171285"/>
    <lineage>
        <taxon>Bacteria</taxon>
        <taxon>Bacillati</taxon>
        <taxon>Mycoplasmatota</taxon>
        <taxon>Mycoplasmoidales</taxon>
        <taxon>Metamycoplasmataceae</taxon>
        <taxon>Mycoplasmopsis</taxon>
    </lineage>
</organism>
<protein>
    <submittedName>
        <fullName evidence="1">Uncharacterized protein</fullName>
    </submittedName>
</protein>
<proteinExistence type="predicted"/>
<name>A0A449AVN4_9BACT</name>